<proteinExistence type="predicted"/>
<protein>
    <recommendedName>
        <fullName evidence="1">PglD N-terminal domain-containing protein</fullName>
    </recommendedName>
</protein>
<dbReference type="InterPro" id="IPR036291">
    <property type="entry name" value="NAD(P)-bd_dom_sf"/>
</dbReference>
<sequence>MLSSRQIRCLIAGAGDHGRELIDLIKGQQLREFRDWTIVALTDSDPQLLGQSVMDVPVVGNDNEFQVLFEQGISHGLVGVGLAQGTKQRAAVFTLLEDAGFSLPVMIHPSAIIASNVELDLGSVVLAG</sequence>
<reference evidence="2" key="1">
    <citation type="submission" date="2018-05" db="EMBL/GenBank/DDBJ databases">
        <authorList>
            <person name="Lanie J.A."/>
            <person name="Ng W.-L."/>
            <person name="Kazmierczak K.M."/>
            <person name="Andrzejewski T.M."/>
            <person name="Davidsen T.M."/>
            <person name="Wayne K.J."/>
            <person name="Tettelin H."/>
            <person name="Glass J.I."/>
            <person name="Rusch D."/>
            <person name="Podicherti R."/>
            <person name="Tsui H.-C.T."/>
            <person name="Winkler M.E."/>
        </authorList>
    </citation>
    <scope>NUCLEOTIDE SEQUENCE</scope>
</reference>
<evidence type="ECO:0000313" key="2">
    <source>
        <dbReference type="EMBL" id="SVD13948.1"/>
    </source>
</evidence>
<evidence type="ECO:0000259" key="1">
    <source>
        <dbReference type="Pfam" id="PF17836"/>
    </source>
</evidence>
<dbReference type="AlphaFoldDB" id="A0A382SXP9"/>
<dbReference type="EMBL" id="UINC01131942">
    <property type="protein sequence ID" value="SVD13948.1"/>
    <property type="molecule type" value="Genomic_DNA"/>
</dbReference>
<name>A0A382SXP9_9ZZZZ</name>
<dbReference type="Gene3D" id="3.40.50.20">
    <property type="match status" value="1"/>
</dbReference>
<feature type="domain" description="PglD N-terminal" evidence="1">
    <location>
        <begin position="10"/>
        <end position="82"/>
    </location>
</feature>
<organism evidence="2">
    <name type="scientific">marine metagenome</name>
    <dbReference type="NCBI Taxonomy" id="408172"/>
    <lineage>
        <taxon>unclassified sequences</taxon>
        <taxon>metagenomes</taxon>
        <taxon>ecological metagenomes</taxon>
    </lineage>
</organism>
<accession>A0A382SXP9</accession>
<gene>
    <name evidence="2" type="ORF">METZ01_LOCUS366802</name>
</gene>
<dbReference type="SUPFAM" id="SSF51735">
    <property type="entry name" value="NAD(P)-binding Rossmann-fold domains"/>
    <property type="match status" value="1"/>
</dbReference>
<dbReference type="InterPro" id="IPR041561">
    <property type="entry name" value="PglD_N"/>
</dbReference>
<feature type="non-terminal residue" evidence="2">
    <location>
        <position position="128"/>
    </location>
</feature>
<dbReference type="Pfam" id="PF17836">
    <property type="entry name" value="PglD_N"/>
    <property type="match status" value="1"/>
</dbReference>